<accession>A0A1U7IB79</accession>
<dbReference type="STRING" id="454136.NIES2119_22330"/>
<evidence type="ECO:0000313" key="2">
    <source>
        <dbReference type="Proteomes" id="UP000185860"/>
    </source>
</evidence>
<dbReference type="RefSeq" id="WP_073595702.1">
    <property type="nucleotide sequence ID" value="NZ_MRCE01000026.1"/>
</dbReference>
<name>A0A1U7IB79_9CYAN</name>
<comment type="caution">
    <text evidence="1">The sequence shown here is derived from an EMBL/GenBank/DDBJ whole genome shotgun (WGS) entry which is preliminary data.</text>
</comment>
<dbReference type="EMBL" id="MRCE01000026">
    <property type="protein sequence ID" value="OKH33843.1"/>
    <property type="molecule type" value="Genomic_DNA"/>
</dbReference>
<dbReference type="Proteomes" id="UP000185860">
    <property type="component" value="Unassembled WGS sequence"/>
</dbReference>
<evidence type="ECO:0000313" key="1">
    <source>
        <dbReference type="EMBL" id="OKH33843.1"/>
    </source>
</evidence>
<proteinExistence type="predicted"/>
<protein>
    <submittedName>
        <fullName evidence="1">Uncharacterized protein</fullName>
    </submittedName>
</protein>
<sequence>MDIEKITFLLSNHRHPINPALPTTLTKQQIVSLMRSSISPNQSPDELEKEIQTNLMELQAQGEILAGIGNRYCMAPPTLLALERDNLTGLLFQGDRAYLALAHQVLKTEQSNDELRIRPKIQGFHRLRDCLSQVGIRLLTVADSIDNLPYPRQPSKALLRSPWRKNPLTIRNWPNESTIQQYLPEQDTSQQERWKPLIHQELQEQTLLKLPTGEYLWFAEQAFYELEPDMAILAMFHKDKETAYPLKIHWDEPHGRLNLSGVILPSIYAKWFWHLSKPDQERYRTRYFPSTYWPLIKEAFERLGCILV</sequence>
<gene>
    <name evidence="1" type="ORF">NIES2119_22330</name>
</gene>
<reference evidence="1 2" key="1">
    <citation type="submission" date="2016-11" db="EMBL/GenBank/DDBJ databases">
        <title>Draft Genome Sequences of Nine Cyanobacterial Strains from Diverse Habitats.</title>
        <authorList>
            <person name="Zhu T."/>
            <person name="Hou S."/>
            <person name="Lu X."/>
            <person name="Hess W.R."/>
        </authorList>
    </citation>
    <scope>NUCLEOTIDE SEQUENCE [LARGE SCALE GENOMIC DNA]</scope>
    <source>
        <strain evidence="1 2">IAM M-71</strain>
    </source>
</reference>
<dbReference type="AlphaFoldDB" id="A0A1U7IB79"/>
<dbReference type="OrthoDB" id="478302at2"/>
<organism evidence="1 2">
    <name type="scientific">[Phormidium ambiguum] IAM M-71</name>
    <dbReference type="NCBI Taxonomy" id="454136"/>
    <lineage>
        <taxon>Bacteria</taxon>
        <taxon>Bacillati</taxon>
        <taxon>Cyanobacteriota</taxon>
        <taxon>Cyanophyceae</taxon>
        <taxon>Oscillatoriophycideae</taxon>
        <taxon>Aerosakkonematales</taxon>
        <taxon>Aerosakkonemataceae</taxon>
        <taxon>Floridanema</taxon>
    </lineage>
</organism>